<dbReference type="SMART" id="SM00494">
    <property type="entry name" value="ChtBD2"/>
    <property type="match status" value="1"/>
</dbReference>
<organism evidence="1 2">
    <name type="scientific">Owenia fusiformis</name>
    <name type="common">Polychaete worm</name>
    <dbReference type="NCBI Taxonomy" id="6347"/>
    <lineage>
        <taxon>Eukaryota</taxon>
        <taxon>Metazoa</taxon>
        <taxon>Spiralia</taxon>
        <taxon>Lophotrochozoa</taxon>
        <taxon>Annelida</taxon>
        <taxon>Polychaeta</taxon>
        <taxon>Sedentaria</taxon>
        <taxon>Canalipalpata</taxon>
        <taxon>Sabellida</taxon>
        <taxon>Oweniida</taxon>
        <taxon>Oweniidae</taxon>
        <taxon>Owenia</taxon>
    </lineage>
</organism>
<dbReference type="Pfam" id="PF01607">
    <property type="entry name" value="CBM_14"/>
    <property type="match status" value="1"/>
</dbReference>
<name>A0A8J1Y4C1_OWEFU</name>
<dbReference type="InterPro" id="IPR036508">
    <property type="entry name" value="Chitin-bd_dom_sf"/>
</dbReference>
<dbReference type="GO" id="GO:0005576">
    <property type="term" value="C:extracellular region"/>
    <property type="evidence" value="ECO:0007669"/>
    <property type="project" value="InterPro"/>
</dbReference>
<accession>A0A8J1Y4C1</accession>
<comment type="caution">
    <text evidence="1">The sequence shown here is derived from an EMBL/GenBank/DDBJ whole genome shotgun (WGS) entry which is preliminary data.</text>
</comment>
<dbReference type="SUPFAM" id="SSF57625">
    <property type="entry name" value="Invertebrate chitin-binding proteins"/>
    <property type="match status" value="1"/>
</dbReference>
<dbReference type="InterPro" id="IPR002557">
    <property type="entry name" value="Chitin-bd_dom"/>
</dbReference>
<dbReference type="PROSITE" id="PS50940">
    <property type="entry name" value="CHIT_BIND_II"/>
    <property type="match status" value="1"/>
</dbReference>
<dbReference type="Gene3D" id="2.170.140.10">
    <property type="entry name" value="Chitin binding domain"/>
    <property type="match status" value="1"/>
</dbReference>
<evidence type="ECO:0000313" key="1">
    <source>
        <dbReference type="EMBL" id="CAH1788492.1"/>
    </source>
</evidence>
<dbReference type="Proteomes" id="UP000749559">
    <property type="component" value="Unassembled WGS sequence"/>
</dbReference>
<dbReference type="GO" id="GO:0008061">
    <property type="term" value="F:chitin binding"/>
    <property type="evidence" value="ECO:0007669"/>
    <property type="project" value="InterPro"/>
</dbReference>
<sequence>MDLSRFFLLSSIAIFNIDVITCDPVNTENTLEKRINSLRQRRELAAPPYHFTCTQANGYFQDIYDCTQYWKCTDSVPKIMKCPYLNRWSETKKNCDWRFRTTCNEADYTIPTTLAPTTVESEDQAFCKEYSQKTEGCITYVCWMAQWIFLDYDKSEAKKSECCSLYGGC</sequence>
<proteinExistence type="predicted"/>
<dbReference type="EMBL" id="CAIIXF020000007">
    <property type="protein sequence ID" value="CAH1788492.1"/>
    <property type="molecule type" value="Genomic_DNA"/>
</dbReference>
<keyword evidence="2" id="KW-1185">Reference proteome</keyword>
<evidence type="ECO:0000313" key="2">
    <source>
        <dbReference type="Proteomes" id="UP000749559"/>
    </source>
</evidence>
<reference evidence="1" key="1">
    <citation type="submission" date="2022-03" db="EMBL/GenBank/DDBJ databases">
        <authorList>
            <person name="Martin C."/>
        </authorList>
    </citation>
    <scope>NUCLEOTIDE SEQUENCE</scope>
</reference>
<protein>
    <submittedName>
        <fullName evidence="1">Uncharacterized protein</fullName>
    </submittedName>
</protein>
<gene>
    <name evidence="1" type="ORF">OFUS_LOCUS14009</name>
</gene>
<dbReference type="AlphaFoldDB" id="A0A8J1Y4C1"/>